<evidence type="ECO:0000256" key="9">
    <source>
        <dbReference type="ARBA" id="ARBA00023239"/>
    </source>
</evidence>
<evidence type="ECO:0000256" key="2">
    <source>
        <dbReference type="ARBA" id="ARBA00001933"/>
    </source>
</evidence>
<name>A0A081BT16_9BACT</name>
<dbReference type="PANTHER" id="PTHR48078:SF11">
    <property type="entry name" value="THREONINE DEHYDRATASE, MITOCHONDRIAL"/>
    <property type="match status" value="1"/>
</dbReference>
<dbReference type="EMBL" id="DF820461">
    <property type="protein sequence ID" value="GAK54547.1"/>
    <property type="molecule type" value="Genomic_DNA"/>
</dbReference>
<keyword evidence="15" id="KW-1185">Reference proteome</keyword>
<reference evidence="14 15" key="1">
    <citation type="journal article" date="2015" name="PeerJ">
        <title>First genomic representation of candidate bacterial phylum KSB3 points to enhanced environmental sensing as a trigger of wastewater bulking.</title>
        <authorList>
            <person name="Sekiguchi Y."/>
            <person name="Ohashi A."/>
            <person name="Parks D.H."/>
            <person name="Yamauchi T."/>
            <person name="Tyson G.W."/>
            <person name="Hugenholtz P."/>
        </authorList>
    </citation>
    <scope>NUCLEOTIDE SEQUENCE [LARGE SCALE GENOMIC DNA]</scope>
</reference>
<dbReference type="NCBIfam" id="NF006390">
    <property type="entry name" value="PRK08639.1"/>
    <property type="match status" value="1"/>
</dbReference>
<comment type="similarity">
    <text evidence="4 12">Belongs to the serine/threonine dehydratase family.</text>
</comment>
<dbReference type="FunFam" id="3.40.50.1100:FF:000005">
    <property type="entry name" value="Threonine dehydratase catabolic"/>
    <property type="match status" value="1"/>
</dbReference>
<dbReference type="GO" id="GO:0030170">
    <property type="term" value="F:pyridoxal phosphate binding"/>
    <property type="evidence" value="ECO:0007669"/>
    <property type="project" value="InterPro"/>
</dbReference>
<evidence type="ECO:0000259" key="13">
    <source>
        <dbReference type="PROSITE" id="PS51672"/>
    </source>
</evidence>
<dbReference type="InterPro" id="IPR001721">
    <property type="entry name" value="TD_ACT-like"/>
</dbReference>
<keyword evidence="8 12" id="KW-0663">Pyridoxal phosphate</keyword>
<dbReference type="GO" id="GO:0006567">
    <property type="term" value="P:L-threonine catabolic process"/>
    <property type="evidence" value="ECO:0007669"/>
    <property type="project" value="TreeGrafter"/>
</dbReference>
<dbReference type="Gene3D" id="3.40.1020.10">
    <property type="entry name" value="Biosynthetic Threonine Deaminase, Domain 3"/>
    <property type="match status" value="1"/>
</dbReference>
<proteinExistence type="inferred from homology"/>
<evidence type="ECO:0000313" key="15">
    <source>
        <dbReference type="Proteomes" id="UP000030700"/>
    </source>
</evidence>
<evidence type="ECO:0000313" key="14">
    <source>
        <dbReference type="EMBL" id="GAK54547.1"/>
    </source>
</evidence>
<dbReference type="Proteomes" id="UP000030700">
    <property type="component" value="Unassembled WGS sequence"/>
</dbReference>
<comment type="catalytic activity">
    <reaction evidence="1 12">
        <text>L-threonine = 2-oxobutanoate + NH4(+)</text>
        <dbReference type="Rhea" id="RHEA:22108"/>
        <dbReference type="ChEBI" id="CHEBI:16763"/>
        <dbReference type="ChEBI" id="CHEBI:28938"/>
        <dbReference type="ChEBI" id="CHEBI:57926"/>
        <dbReference type="EC" id="4.3.1.19"/>
    </reaction>
</comment>
<dbReference type="Pfam" id="PF00291">
    <property type="entry name" value="PALP"/>
    <property type="match status" value="1"/>
</dbReference>
<dbReference type="InterPro" id="IPR038110">
    <property type="entry name" value="TD_ACT-like_sf"/>
</dbReference>
<dbReference type="InterPro" id="IPR036052">
    <property type="entry name" value="TrpB-like_PALP_sf"/>
</dbReference>
<dbReference type="STRING" id="1499966.U14_05834"/>
<dbReference type="PROSITE" id="PS00165">
    <property type="entry name" value="DEHYDRATASE_SER_THR"/>
    <property type="match status" value="1"/>
</dbReference>
<keyword evidence="10 12" id="KW-0100">Branched-chain amino acid biosynthesis</keyword>
<evidence type="ECO:0000256" key="7">
    <source>
        <dbReference type="ARBA" id="ARBA00022624"/>
    </source>
</evidence>
<dbReference type="InterPro" id="IPR050147">
    <property type="entry name" value="Ser/Thr_Dehydratase"/>
</dbReference>
<keyword evidence="7 12" id="KW-0412">Isoleucine biosynthesis</keyword>
<dbReference type="PANTHER" id="PTHR48078">
    <property type="entry name" value="THREONINE DEHYDRATASE, MITOCHONDRIAL-RELATED"/>
    <property type="match status" value="1"/>
</dbReference>
<evidence type="ECO:0000256" key="5">
    <source>
        <dbReference type="ARBA" id="ARBA00011881"/>
    </source>
</evidence>
<dbReference type="PROSITE" id="PS51672">
    <property type="entry name" value="ACT_LIKE"/>
    <property type="match status" value="1"/>
</dbReference>
<comment type="pathway">
    <text evidence="3 12">Amino-acid biosynthesis; L-isoleucine biosynthesis; 2-oxobutanoate from L-threonine: step 1/1.</text>
</comment>
<dbReference type="HOGENOM" id="CLU_021152_4_2_0"/>
<evidence type="ECO:0000256" key="3">
    <source>
        <dbReference type="ARBA" id="ARBA00004810"/>
    </source>
</evidence>
<dbReference type="InterPro" id="IPR045865">
    <property type="entry name" value="ACT-like_dom_sf"/>
</dbReference>
<dbReference type="AlphaFoldDB" id="A0A081BT16"/>
<dbReference type="InterPro" id="IPR001926">
    <property type="entry name" value="TrpB-like_PALP"/>
</dbReference>
<dbReference type="CDD" id="cd01562">
    <property type="entry name" value="Thr-dehyd"/>
    <property type="match status" value="1"/>
</dbReference>
<gene>
    <name evidence="12" type="primary">ilvA</name>
    <name evidence="14" type="ORF">U14_05834</name>
</gene>
<protein>
    <recommendedName>
        <fullName evidence="12">L-threonine dehydratase</fullName>
        <ecNumber evidence="12">4.3.1.19</ecNumber>
    </recommendedName>
    <alternativeName>
        <fullName evidence="12">Threonine deaminase</fullName>
    </alternativeName>
</protein>
<feature type="domain" description="ACT-like" evidence="13">
    <location>
        <begin position="359"/>
        <end position="433"/>
    </location>
</feature>
<dbReference type="GO" id="GO:0006565">
    <property type="term" value="P:L-serine catabolic process"/>
    <property type="evidence" value="ECO:0007669"/>
    <property type="project" value="TreeGrafter"/>
</dbReference>
<dbReference type="NCBIfam" id="TIGR02079">
    <property type="entry name" value="THD1"/>
    <property type="match status" value="1"/>
</dbReference>
<evidence type="ECO:0000256" key="8">
    <source>
        <dbReference type="ARBA" id="ARBA00022898"/>
    </source>
</evidence>
<dbReference type="GO" id="GO:0004794">
    <property type="term" value="F:threonine deaminase activity"/>
    <property type="evidence" value="ECO:0007669"/>
    <property type="project" value="UniProtKB-UniRule"/>
</dbReference>
<dbReference type="InterPro" id="IPR000634">
    <property type="entry name" value="Ser/Thr_deHydtase_PyrdxlP-BS"/>
</dbReference>
<sequence>MKTGVSNLDLTAKNREIEISHSWFPSEIMAVTVEMIEQAAERLNGVVKQTPLELSKRLSEKYQSNIYFKREDLQEVRSFKIRGAYNKIAALSEEEKSQGVVCASAGNHAQGVAYSCSALQIKGTIFMPTITPKQKVQKVKKFGDGWVDVVLVGETFDDSSAEAEKFLKQQQCVFVHPFNDDAVMAGQGTVGKEIYDQLGGKVDVVISSVGGGGLASGCMVFLKEKNPQMHYIGVEPAGAPAMYESLKSNRLVTLHDIDTFVDGAAVRRVGSLTFDLFRHYGVEVLTVPEGKVCTTMIELYQNDGIIAEPAGALPVAALDFAAYRLRGKTVVCIISGGNNDILRYPEIMERSLRYEGLKHYFMISFAQKPGQLRKFVEYVLGPDDDIVRFEYIKKTNAEQGPALVGVELANRDDYPSLLTRMDEIGFNYRVITDDDMFYKHLV</sequence>
<evidence type="ECO:0000256" key="12">
    <source>
        <dbReference type="RuleBase" id="RU362012"/>
    </source>
</evidence>
<dbReference type="Gene3D" id="3.40.50.1100">
    <property type="match status" value="2"/>
</dbReference>
<dbReference type="GO" id="GO:0003941">
    <property type="term" value="F:L-serine ammonia-lyase activity"/>
    <property type="evidence" value="ECO:0007669"/>
    <property type="project" value="TreeGrafter"/>
</dbReference>
<keyword evidence="6 12" id="KW-0028">Amino-acid biosynthesis</keyword>
<dbReference type="GO" id="GO:0009097">
    <property type="term" value="P:isoleucine biosynthetic process"/>
    <property type="evidence" value="ECO:0007669"/>
    <property type="project" value="UniProtKB-UniRule"/>
</dbReference>
<evidence type="ECO:0000256" key="1">
    <source>
        <dbReference type="ARBA" id="ARBA00001274"/>
    </source>
</evidence>
<accession>A0A081BT16</accession>
<evidence type="ECO:0000256" key="4">
    <source>
        <dbReference type="ARBA" id="ARBA00010869"/>
    </source>
</evidence>
<comment type="cofactor">
    <cofactor evidence="2 12">
        <name>pyridoxal 5'-phosphate</name>
        <dbReference type="ChEBI" id="CHEBI:597326"/>
    </cofactor>
</comment>
<comment type="subunit">
    <text evidence="5 12">Homotetramer.</text>
</comment>
<evidence type="ECO:0000256" key="6">
    <source>
        <dbReference type="ARBA" id="ARBA00022605"/>
    </source>
</evidence>
<dbReference type="EC" id="4.3.1.19" evidence="12"/>
<dbReference type="UniPathway" id="UPA00047">
    <property type="reaction ID" value="UER00054"/>
</dbReference>
<dbReference type="SUPFAM" id="SSF55021">
    <property type="entry name" value="ACT-like"/>
    <property type="match status" value="1"/>
</dbReference>
<dbReference type="Pfam" id="PF00585">
    <property type="entry name" value="Thr_dehydrat_C"/>
    <property type="match status" value="1"/>
</dbReference>
<keyword evidence="9 12" id="KW-0456">Lyase</keyword>
<dbReference type="InterPro" id="IPR011820">
    <property type="entry name" value="IlvA"/>
</dbReference>
<evidence type="ECO:0000256" key="10">
    <source>
        <dbReference type="ARBA" id="ARBA00023304"/>
    </source>
</evidence>
<dbReference type="SUPFAM" id="SSF53686">
    <property type="entry name" value="Tryptophan synthase beta subunit-like PLP-dependent enzymes"/>
    <property type="match status" value="1"/>
</dbReference>
<evidence type="ECO:0000256" key="11">
    <source>
        <dbReference type="ARBA" id="ARBA00025527"/>
    </source>
</evidence>
<organism evidence="14 15">
    <name type="scientific">Candidatus Moduliflexus flocculans</name>
    <dbReference type="NCBI Taxonomy" id="1499966"/>
    <lineage>
        <taxon>Bacteria</taxon>
        <taxon>Candidatus Moduliflexota</taxon>
        <taxon>Candidatus Moduliflexia</taxon>
        <taxon>Candidatus Moduliflexales</taxon>
        <taxon>Candidatus Moduliflexaceae</taxon>
    </lineage>
</organism>
<comment type="function">
    <text evidence="11 12">Catalyzes the anaerobic formation of alpha-ketobutyrate and ammonia from threonine in a two-step reaction. The first step involved a dehydration of threonine and a production of enamine intermediates (aminocrotonate), which tautomerizes to its imine form (iminobutyrate). Both intermediates are unstable and short-lived. The second step is the nonenzymatic hydrolysis of the enamine/imine intermediates to form 2-ketobutyrate and free ammonia. In the low water environment of the cell, the second step is accelerated by RidA.</text>
</comment>